<feature type="domain" description="HTH iclR-type" evidence="2">
    <location>
        <begin position="32"/>
        <end position="74"/>
    </location>
</feature>
<accession>A0ABR7LDA5</accession>
<dbReference type="InterPro" id="IPR005471">
    <property type="entry name" value="Tscrpt_reg_IclR_N"/>
</dbReference>
<evidence type="ECO:0000313" key="4">
    <source>
        <dbReference type="Proteomes" id="UP000734823"/>
    </source>
</evidence>
<dbReference type="InterPro" id="IPR000600">
    <property type="entry name" value="ROK"/>
</dbReference>
<dbReference type="InterPro" id="IPR043129">
    <property type="entry name" value="ATPase_NBD"/>
</dbReference>
<name>A0ABR7LDA5_9PSEU</name>
<dbReference type="PANTHER" id="PTHR18964:SF149">
    <property type="entry name" value="BIFUNCTIONAL UDP-N-ACETYLGLUCOSAMINE 2-EPIMERASE_N-ACETYLMANNOSAMINE KINASE"/>
    <property type="match status" value="1"/>
</dbReference>
<evidence type="ECO:0000256" key="1">
    <source>
        <dbReference type="ARBA" id="ARBA00006479"/>
    </source>
</evidence>
<comment type="similarity">
    <text evidence="1">Belongs to the ROK (NagC/XylR) family.</text>
</comment>
<evidence type="ECO:0000259" key="2">
    <source>
        <dbReference type="Pfam" id="PF09339"/>
    </source>
</evidence>
<dbReference type="PANTHER" id="PTHR18964">
    <property type="entry name" value="ROK (REPRESSOR, ORF, KINASE) FAMILY"/>
    <property type="match status" value="1"/>
</dbReference>
<protein>
    <submittedName>
        <fullName evidence="3">ROK family transcriptional regulator</fullName>
    </submittedName>
</protein>
<organism evidence="3 4">
    <name type="scientific">Actinokineospora xionganensis</name>
    <dbReference type="NCBI Taxonomy" id="2684470"/>
    <lineage>
        <taxon>Bacteria</taxon>
        <taxon>Bacillati</taxon>
        <taxon>Actinomycetota</taxon>
        <taxon>Actinomycetes</taxon>
        <taxon>Pseudonocardiales</taxon>
        <taxon>Pseudonocardiaceae</taxon>
        <taxon>Actinokineospora</taxon>
    </lineage>
</organism>
<dbReference type="Proteomes" id="UP000734823">
    <property type="component" value="Unassembled WGS sequence"/>
</dbReference>
<dbReference type="SUPFAM" id="SSF53067">
    <property type="entry name" value="Actin-like ATPase domain"/>
    <property type="match status" value="1"/>
</dbReference>
<dbReference type="Pfam" id="PF09339">
    <property type="entry name" value="HTH_IclR"/>
    <property type="match status" value="1"/>
</dbReference>
<dbReference type="Gene3D" id="1.10.10.10">
    <property type="entry name" value="Winged helix-like DNA-binding domain superfamily/Winged helix DNA-binding domain"/>
    <property type="match status" value="1"/>
</dbReference>
<reference evidence="3 4" key="1">
    <citation type="submission" date="2020-06" db="EMBL/GenBank/DDBJ databases">
        <title>Actinokineospora xiongansis sp. nov., isolated from soil of Baiyangdian.</title>
        <authorList>
            <person name="Zhang X."/>
        </authorList>
    </citation>
    <scope>NUCLEOTIDE SEQUENCE [LARGE SCALE GENOMIC DNA]</scope>
    <source>
        <strain evidence="3 4">HBU206404</strain>
    </source>
</reference>
<dbReference type="EMBL" id="JABVED010000019">
    <property type="protein sequence ID" value="MBC6450704.1"/>
    <property type="molecule type" value="Genomic_DNA"/>
</dbReference>
<dbReference type="RefSeq" id="WP_187223798.1">
    <property type="nucleotide sequence ID" value="NZ_JABVED010000019.1"/>
</dbReference>
<evidence type="ECO:0000313" key="3">
    <source>
        <dbReference type="EMBL" id="MBC6450704.1"/>
    </source>
</evidence>
<dbReference type="InterPro" id="IPR036388">
    <property type="entry name" value="WH-like_DNA-bd_sf"/>
</dbReference>
<sequence>MRMTRADVPVPLVRSGEVASRTAIRRANLGLVLRDLNTHGSRSQTQLAEDLGLPKATVSTLVSELTELGLVYQTDATRAGAVGRPRQTVELRGTAICGLGVELTATDARAVALDLRDDVLLDRSIAIDRADPDTVLDAVAALIHDALAVLAESGSHVLGITIAAPGQLDRDAGVIRFAAPLGWSDVQLVDGLISRLNADVPPMRIDNDARLGAVAEYAVARTEGIHDLLYVTGGLGVGAGILVDGQILRGAMGFAGEIGHLPLGRPDLPCPCGRSGCVEATVGVTAFLDTVSDPPHAVRDLDQQMTDLRTRADAGDPVVLAALGTVGQGLGVVVGMLIDVLSPRAVILGGYFSYFGEHLLTHVRGAVEARAIAGQAGGCDIRTSGFAFTGPARGAAHTALEALFTDPVACMEHASS</sequence>
<gene>
    <name evidence="3" type="ORF">GPZ80_26440</name>
</gene>
<proteinExistence type="inferred from homology"/>
<comment type="caution">
    <text evidence="3">The sequence shown here is derived from an EMBL/GenBank/DDBJ whole genome shotgun (WGS) entry which is preliminary data.</text>
</comment>
<keyword evidence="4" id="KW-1185">Reference proteome</keyword>
<dbReference type="Pfam" id="PF00480">
    <property type="entry name" value="ROK"/>
    <property type="match status" value="1"/>
</dbReference>
<dbReference type="Gene3D" id="3.30.420.40">
    <property type="match status" value="2"/>
</dbReference>
<dbReference type="InterPro" id="IPR036390">
    <property type="entry name" value="WH_DNA-bd_sf"/>
</dbReference>
<dbReference type="SUPFAM" id="SSF46785">
    <property type="entry name" value="Winged helix' DNA-binding domain"/>
    <property type="match status" value="1"/>
</dbReference>